<dbReference type="KEGG" id="mdi:METDI0250"/>
<evidence type="ECO:0000313" key="2">
    <source>
        <dbReference type="Proteomes" id="UP000008070"/>
    </source>
</evidence>
<sequence length="63" mass="6743">MKCLIWALLDLPRHLSGTVGRMPQNRAGSAVANQAIKVTNIIALLQMSALAHSCLIADPMIGF</sequence>
<accession>C7C7Y8</accession>
<proteinExistence type="predicted"/>
<organism evidence="1 2">
    <name type="scientific">Methylorubrum extorquens (strain DSM 6343 / CIP 106787 / DM4)</name>
    <name type="common">Methylobacterium extorquens</name>
    <dbReference type="NCBI Taxonomy" id="661410"/>
    <lineage>
        <taxon>Bacteria</taxon>
        <taxon>Pseudomonadati</taxon>
        <taxon>Pseudomonadota</taxon>
        <taxon>Alphaproteobacteria</taxon>
        <taxon>Hyphomicrobiales</taxon>
        <taxon>Methylobacteriaceae</taxon>
        <taxon>Methylorubrum</taxon>
    </lineage>
</organism>
<dbReference type="EMBL" id="FP103042">
    <property type="protein sequence ID" value="CAX21917.1"/>
    <property type="molecule type" value="Genomic_DNA"/>
</dbReference>
<gene>
    <name evidence="1" type="ORF">METD_I0250</name>
</gene>
<dbReference type="Proteomes" id="UP000008070">
    <property type="component" value="Chromosome"/>
</dbReference>
<evidence type="ECO:0000313" key="1">
    <source>
        <dbReference type="EMBL" id="CAX21917.1"/>
    </source>
</evidence>
<protein>
    <submittedName>
        <fullName evidence="1">Uncharacterized protein</fullName>
    </submittedName>
</protein>
<name>C7C7Y8_METED</name>
<dbReference type="HOGENOM" id="CLU_2880699_0_0_5"/>
<reference evidence="2" key="1">
    <citation type="journal article" date="2009" name="PLoS ONE">
        <title>Methylobacterium genome sequences: a reference blueprint to investigate microbial metabolism of C1 compounds from natural and industrial sources.</title>
        <authorList>
            <person name="Vuilleumier S."/>
            <person name="Chistoserdova L."/>
            <person name="Lee M.-C."/>
            <person name="Bringel F."/>
            <person name="Lajus A."/>
            <person name="Zhou Y."/>
            <person name="Gourion B."/>
            <person name="Barbe V."/>
            <person name="Chang J."/>
            <person name="Cruveiller S."/>
            <person name="Dossat C."/>
            <person name="Gillett W."/>
            <person name="Gruffaz C."/>
            <person name="Haugen E."/>
            <person name="Hourcade E."/>
            <person name="Levy R."/>
            <person name="Mangenot S."/>
            <person name="Muller E."/>
            <person name="Nadalig T."/>
            <person name="Pagni M."/>
            <person name="Penny C."/>
            <person name="Peyraud R."/>
            <person name="Robinson D.G."/>
            <person name="Roche D."/>
            <person name="Rouy Z."/>
            <person name="Saenampechek C."/>
            <person name="Salvignol G."/>
            <person name="Vallenet D."/>
            <person name="Wu Z."/>
            <person name="Marx C.J."/>
            <person name="Vorholt J.A."/>
            <person name="Olson M.V."/>
            <person name="Kaul R."/>
            <person name="Weissenbach J."/>
            <person name="Medigue C."/>
            <person name="Lidstrom M.E."/>
        </authorList>
    </citation>
    <scope>NUCLEOTIDE SEQUENCE [LARGE SCALE GENOMIC DNA]</scope>
    <source>
        <strain evidence="2">DSM 6343 / CIP 106787 / DM4</strain>
    </source>
</reference>
<dbReference type="AlphaFoldDB" id="C7C7Y8"/>